<protein>
    <submittedName>
        <fullName evidence="1">Uncharacterized protein</fullName>
    </submittedName>
</protein>
<name>A0ACC2X303_9TREE</name>
<comment type="caution">
    <text evidence="1">The sequence shown here is derived from an EMBL/GenBank/DDBJ whole genome shotgun (WGS) entry which is preliminary data.</text>
</comment>
<evidence type="ECO:0000313" key="2">
    <source>
        <dbReference type="Proteomes" id="UP001234202"/>
    </source>
</evidence>
<organism evidence="1 2">
    <name type="scientific">Naganishia onofrii</name>
    <dbReference type="NCBI Taxonomy" id="1851511"/>
    <lineage>
        <taxon>Eukaryota</taxon>
        <taxon>Fungi</taxon>
        <taxon>Dikarya</taxon>
        <taxon>Basidiomycota</taxon>
        <taxon>Agaricomycotina</taxon>
        <taxon>Tremellomycetes</taxon>
        <taxon>Filobasidiales</taxon>
        <taxon>Filobasidiaceae</taxon>
        <taxon>Naganishia</taxon>
    </lineage>
</organism>
<sequence>MFQSAPSPIPEISDRDTYDIVIIGAGNAGLALACTLLSKPALMRDDTRILLVEGGSLDRVRSWSGKGEWENRVSSLTAENVQFLRDIGAWDHIEASRPCPVSDIIVWTSSGSSSSSSSQIHFPQMGTDNPMAYMTENTNLQRALLRKIEQDGEGRIVVQEGKKVEEMRMGEGGRWVGLRFGDEWVRGGVVVGADGYNSPVRAFSDIASFGHGYDTHAIVATLHHSPIHNHTAFQRFLPTGPIAFLPLSHDSTTLVWSTSPQLVAAYKTLGPTGLATMINLGFFMDEQSLTNINTQILAAHSKGEQFNIALLDEHWNTILNNLTTEQAKSLPPPIASVASKSIASFPLKLSHAESYIGDRTVLVGDAAHTIHPLAGQGLNMGLADVKVLGEVWEKVQSNGGDLGAYTSLLPYTRERYPANHLLLSTTDKLHYLFGTRIPGINWARSVGMDVINELGPIKKLLMGRVGAQASGTSMTGGGSPMRREGSVYEKAADGMDTFRNVKTVAGMAVAAGRELVKGGARQLLERLAK</sequence>
<gene>
    <name evidence="1" type="ORF">QFC24_006581</name>
</gene>
<proteinExistence type="predicted"/>
<keyword evidence="2" id="KW-1185">Reference proteome</keyword>
<accession>A0ACC2X303</accession>
<dbReference type="EMBL" id="JASBWV010000033">
    <property type="protein sequence ID" value="KAJ9117122.1"/>
    <property type="molecule type" value="Genomic_DNA"/>
</dbReference>
<evidence type="ECO:0000313" key="1">
    <source>
        <dbReference type="EMBL" id="KAJ9117122.1"/>
    </source>
</evidence>
<reference evidence="1" key="1">
    <citation type="submission" date="2023-04" db="EMBL/GenBank/DDBJ databases">
        <title>Draft Genome sequencing of Naganishia species isolated from polar environments using Oxford Nanopore Technology.</title>
        <authorList>
            <person name="Leo P."/>
            <person name="Venkateswaran K."/>
        </authorList>
    </citation>
    <scope>NUCLEOTIDE SEQUENCE</scope>
    <source>
        <strain evidence="1">DBVPG 5303</strain>
    </source>
</reference>
<dbReference type="Proteomes" id="UP001234202">
    <property type="component" value="Unassembled WGS sequence"/>
</dbReference>